<dbReference type="InterPro" id="IPR029058">
    <property type="entry name" value="AB_hydrolase_fold"/>
</dbReference>
<dbReference type="NCBIfam" id="TIGR01249">
    <property type="entry name" value="pro_imino_pep_1"/>
    <property type="match status" value="1"/>
</dbReference>
<comment type="subcellular location">
    <subcellularLocation>
        <location evidence="2 11">Cytoplasm</location>
    </subcellularLocation>
</comment>
<comment type="similarity">
    <text evidence="3 11 12">Belongs to the peptidase S33 family.</text>
</comment>
<gene>
    <name evidence="14" type="primary">pip</name>
    <name evidence="14" type="ORF">LNV07_21125</name>
</gene>
<evidence type="ECO:0000256" key="5">
    <source>
        <dbReference type="ARBA" id="ARBA00021843"/>
    </source>
</evidence>
<feature type="domain" description="AB hydrolase-1" evidence="13">
    <location>
        <begin position="35"/>
        <end position="294"/>
    </location>
</feature>
<dbReference type="PANTHER" id="PTHR43722">
    <property type="entry name" value="PROLINE IMINOPEPTIDASE"/>
    <property type="match status" value="1"/>
</dbReference>
<dbReference type="InterPro" id="IPR002410">
    <property type="entry name" value="Peptidase_S33"/>
</dbReference>
<sequence length="322" mass="35323">MFPPIDVFASGHLATTDGNEIYWECSGNPRGLPALYLHGGPGGGIMTGYRRHFDPAVFLIVSFEQRGCGRSRPRATDPAADLQTNTTQHLIVDIELLRQHLGVERWLIYGASWGTTLALAYAQAHAERVSGLVLAAVTTTTAAEVHWLTQSMGLIFPREWEKFAEAAQAESGESLIDAYYRQIRSDDAAIRAAAAQAWCAWEDVHVSLDPNSSPNPRYQDPEFRLLFATLVIHYWKHAAFLQAADIRSNMHKIAHLPGVLIHGRLDISSPLDTAWQLHKQWPGSEFVVVDGEGHGGKLMVASVTEAVAKLAAVIKPQALFAG</sequence>
<dbReference type="PIRSF" id="PIRSF006431">
    <property type="entry name" value="Pept_S33"/>
    <property type="match status" value="1"/>
</dbReference>
<dbReference type="EMBL" id="JAJIRN010000010">
    <property type="protein sequence ID" value="MCV2370594.1"/>
    <property type="molecule type" value="Genomic_DNA"/>
</dbReference>
<dbReference type="Pfam" id="PF00561">
    <property type="entry name" value="Abhydrolase_1"/>
    <property type="match status" value="1"/>
</dbReference>
<evidence type="ECO:0000256" key="7">
    <source>
        <dbReference type="ARBA" id="ARBA00022490"/>
    </source>
</evidence>
<dbReference type="Gene3D" id="3.40.50.1820">
    <property type="entry name" value="alpha/beta hydrolase"/>
    <property type="match status" value="1"/>
</dbReference>
<evidence type="ECO:0000256" key="3">
    <source>
        <dbReference type="ARBA" id="ARBA00010088"/>
    </source>
</evidence>
<keyword evidence="15" id="KW-1185">Reference proteome</keyword>
<dbReference type="EC" id="3.4.11.5" evidence="4 11"/>
<evidence type="ECO:0000256" key="6">
    <source>
        <dbReference type="ARBA" id="ARBA00022438"/>
    </source>
</evidence>
<dbReference type="GO" id="GO:0004177">
    <property type="term" value="F:aminopeptidase activity"/>
    <property type="evidence" value="ECO:0007669"/>
    <property type="project" value="UniProtKB-KW"/>
</dbReference>
<comment type="catalytic activity">
    <reaction evidence="1 11 12">
        <text>Release of N-terminal proline from a peptide.</text>
        <dbReference type="EC" id="3.4.11.5"/>
    </reaction>
</comment>
<dbReference type="SUPFAM" id="SSF53474">
    <property type="entry name" value="alpha/beta-Hydrolases"/>
    <property type="match status" value="1"/>
</dbReference>
<evidence type="ECO:0000259" key="13">
    <source>
        <dbReference type="Pfam" id="PF00561"/>
    </source>
</evidence>
<comment type="caution">
    <text evidence="14">The sequence shown here is derived from an EMBL/GenBank/DDBJ whole genome shotgun (WGS) entry which is preliminary data.</text>
</comment>
<dbReference type="PRINTS" id="PR00793">
    <property type="entry name" value="PROAMNOPTASE"/>
</dbReference>
<evidence type="ECO:0000256" key="11">
    <source>
        <dbReference type="PIRNR" id="PIRNR006431"/>
    </source>
</evidence>
<keyword evidence="6 11" id="KW-0031">Aminopeptidase</keyword>
<evidence type="ECO:0000256" key="9">
    <source>
        <dbReference type="ARBA" id="ARBA00022801"/>
    </source>
</evidence>
<organism evidence="14 15">
    <name type="scientific">Roseateles oligotrophus</name>
    <dbReference type="NCBI Taxonomy" id="1769250"/>
    <lineage>
        <taxon>Bacteria</taxon>
        <taxon>Pseudomonadati</taxon>
        <taxon>Pseudomonadota</taxon>
        <taxon>Betaproteobacteria</taxon>
        <taxon>Burkholderiales</taxon>
        <taxon>Sphaerotilaceae</taxon>
        <taxon>Roseateles</taxon>
    </lineage>
</organism>
<evidence type="ECO:0000256" key="2">
    <source>
        <dbReference type="ARBA" id="ARBA00004496"/>
    </source>
</evidence>
<dbReference type="Proteomes" id="UP001209701">
    <property type="component" value="Unassembled WGS sequence"/>
</dbReference>
<evidence type="ECO:0000256" key="4">
    <source>
        <dbReference type="ARBA" id="ARBA00012568"/>
    </source>
</evidence>
<evidence type="ECO:0000256" key="12">
    <source>
        <dbReference type="RuleBase" id="RU003421"/>
    </source>
</evidence>
<evidence type="ECO:0000256" key="8">
    <source>
        <dbReference type="ARBA" id="ARBA00022670"/>
    </source>
</evidence>
<keyword evidence="7 11" id="KW-0963">Cytoplasm</keyword>
<dbReference type="InterPro" id="IPR005944">
    <property type="entry name" value="Pro_iminopeptidase"/>
</dbReference>
<evidence type="ECO:0000313" key="14">
    <source>
        <dbReference type="EMBL" id="MCV2370594.1"/>
    </source>
</evidence>
<evidence type="ECO:0000256" key="10">
    <source>
        <dbReference type="ARBA" id="ARBA00029605"/>
    </source>
</evidence>
<dbReference type="RefSeq" id="WP_263573185.1">
    <property type="nucleotide sequence ID" value="NZ_JAJIRN010000010.1"/>
</dbReference>
<dbReference type="InterPro" id="IPR000073">
    <property type="entry name" value="AB_hydrolase_1"/>
</dbReference>
<keyword evidence="8 11" id="KW-0645">Protease</keyword>
<evidence type="ECO:0000256" key="1">
    <source>
        <dbReference type="ARBA" id="ARBA00001585"/>
    </source>
</evidence>
<accession>A0ABT2YKM2</accession>
<dbReference type="PANTHER" id="PTHR43722:SF1">
    <property type="entry name" value="PROLINE IMINOPEPTIDASE"/>
    <property type="match status" value="1"/>
</dbReference>
<keyword evidence="9 11" id="KW-0378">Hydrolase</keyword>
<name>A0ABT2YKM2_9BURK</name>
<evidence type="ECO:0000313" key="15">
    <source>
        <dbReference type="Proteomes" id="UP001209701"/>
    </source>
</evidence>
<reference evidence="14 15" key="1">
    <citation type="submission" date="2021-11" db="EMBL/GenBank/DDBJ databases">
        <authorList>
            <person name="Liang Q."/>
            <person name="Mou H."/>
            <person name="Liu Z."/>
        </authorList>
    </citation>
    <scope>NUCLEOTIDE SEQUENCE [LARGE SCALE GENOMIC DNA]</scope>
    <source>
        <strain evidence="14 15">CHU3</strain>
    </source>
</reference>
<protein>
    <recommendedName>
        <fullName evidence="5 11">Proline iminopeptidase</fullName>
        <shortName evidence="11">PIP</shortName>
        <ecNumber evidence="4 11">3.4.11.5</ecNumber>
    </recommendedName>
    <alternativeName>
        <fullName evidence="10 11">Prolyl aminopeptidase</fullName>
    </alternativeName>
</protein>
<proteinExistence type="inferred from homology"/>